<keyword evidence="4" id="KW-1185">Reference proteome</keyword>
<dbReference type="Proteomes" id="UP000242224">
    <property type="component" value="Unassembled WGS sequence"/>
</dbReference>
<reference evidence="3 4" key="1">
    <citation type="submission" date="2016-11" db="EMBL/GenBank/DDBJ databases">
        <title>A multilocus sequence analysis scheme for characterization of bacteria in the genus Thioclava.</title>
        <authorList>
            <person name="Liu Y."/>
            <person name="Shao Z."/>
        </authorList>
    </citation>
    <scope>NUCLEOTIDE SEQUENCE [LARGE SCALE GENOMIC DNA]</scope>
    <source>
        <strain evidence="3 4">11.10-0-13</strain>
    </source>
</reference>
<name>A0ABX3MLC6_9RHOB</name>
<sequence length="361" mass="38072">MRPALLLCAFALAPLPTFSGPLPAPELIGEITLPTGLSIEGVPFGGLSDLSYDPRSGQFVAISDAHGDNGPPRLYHLRIAVENGRFSGLDILGMRPLRGPDGAAFGAQVRAGGVAVDPAHDRIYWSAEDIEGPGPALFSASSAGDGAAPVPLPPAFAAQGLRAHGVRPDHPIDALDLGPDGHTLIAATEEALAQDGPVASYTEQSPVRLLMLDPETGQPRAEYVYYTDTIPARPTKFDGPASNGLTALAALPDGRLVTVERGYAAGVGNSVRFYVVSTKGASNIAGEDRIDRIRDHPVHKALWFELSPGMPGIAVDDLEDIAFGPVIGGRETMLTASDNNFNRHQATRFKLFTVELPHPMD</sequence>
<dbReference type="RefSeq" id="WP_158521656.1">
    <property type="nucleotide sequence ID" value="NZ_MPZS01000001.1"/>
</dbReference>
<protein>
    <recommendedName>
        <fullName evidence="2">Phytase-like domain-containing protein</fullName>
    </recommendedName>
</protein>
<keyword evidence="1" id="KW-0732">Signal</keyword>
<feature type="signal peptide" evidence="1">
    <location>
        <begin position="1"/>
        <end position="19"/>
    </location>
</feature>
<accession>A0ABX3MLC6</accession>
<evidence type="ECO:0000259" key="2">
    <source>
        <dbReference type="Pfam" id="PF13449"/>
    </source>
</evidence>
<evidence type="ECO:0000256" key="1">
    <source>
        <dbReference type="SAM" id="SignalP"/>
    </source>
</evidence>
<organism evidence="3 4">
    <name type="scientific">Thioclava marina</name>
    <dbReference type="NCBI Taxonomy" id="1915077"/>
    <lineage>
        <taxon>Bacteria</taxon>
        <taxon>Pseudomonadati</taxon>
        <taxon>Pseudomonadota</taxon>
        <taxon>Alphaproteobacteria</taxon>
        <taxon>Rhodobacterales</taxon>
        <taxon>Paracoccaceae</taxon>
        <taxon>Thioclava</taxon>
    </lineage>
</organism>
<proteinExistence type="predicted"/>
<gene>
    <name evidence="3" type="ORF">BMG00_00195</name>
</gene>
<dbReference type="EMBL" id="MPZS01000001">
    <property type="protein sequence ID" value="OOY12328.1"/>
    <property type="molecule type" value="Genomic_DNA"/>
</dbReference>
<feature type="domain" description="Phytase-like" evidence="2">
    <location>
        <begin position="43"/>
        <end position="341"/>
    </location>
</feature>
<dbReference type="InterPro" id="IPR027372">
    <property type="entry name" value="Phytase-like_dom"/>
</dbReference>
<feature type="chain" id="PRO_5045303736" description="Phytase-like domain-containing protein" evidence="1">
    <location>
        <begin position="20"/>
        <end position="361"/>
    </location>
</feature>
<dbReference type="Pfam" id="PF13449">
    <property type="entry name" value="Phytase-like"/>
    <property type="match status" value="1"/>
</dbReference>
<comment type="caution">
    <text evidence="3">The sequence shown here is derived from an EMBL/GenBank/DDBJ whole genome shotgun (WGS) entry which is preliminary data.</text>
</comment>
<evidence type="ECO:0000313" key="3">
    <source>
        <dbReference type="EMBL" id="OOY12328.1"/>
    </source>
</evidence>
<dbReference type="SUPFAM" id="SSF63829">
    <property type="entry name" value="Calcium-dependent phosphotriesterase"/>
    <property type="match status" value="1"/>
</dbReference>
<evidence type="ECO:0000313" key="4">
    <source>
        <dbReference type="Proteomes" id="UP000242224"/>
    </source>
</evidence>